<protein>
    <submittedName>
        <fullName evidence="9">CKLF like MARVEL transmembrane domain containing 7</fullName>
    </submittedName>
</protein>
<keyword evidence="3 7" id="KW-1133">Transmembrane helix</keyword>
<evidence type="ECO:0000256" key="2">
    <source>
        <dbReference type="ARBA" id="ARBA00022692"/>
    </source>
</evidence>
<evidence type="ECO:0000256" key="7">
    <source>
        <dbReference type="SAM" id="Phobius"/>
    </source>
</evidence>
<dbReference type="PROSITE" id="PS51225">
    <property type="entry name" value="MARVEL"/>
    <property type="match status" value="1"/>
</dbReference>
<feature type="compositionally biased region" description="Pro residues" evidence="6">
    <location>
        <begin position="117"/>
        <end position="127"/>
    </location>
</feature>
<evidence type="ECO:0000313" key="10">
    <source>
        <dbReference type="Proteomes" id="UP000694408"/>
    </source>
</evidence>
<dbReference type="Proteomes" id="UP000694408">
    <property type="component" value="Unplaced"/>
</dbReference>
<keyword evidence="10" id="KW-1185">Reference proteome</keyword>
<feature type="domain" description="MARVEL" evidence="8">
    <location>
        <begin position="215"/>
        <end position="341"/>
    </location>
</feature>
<evidence type="ECO:0000256" key="3">
    <source>
        <dbReference type="ARBA" id="ARBA00022989"/>
    </source>
</evidence>
<feature type="transmembrane region" description="Helical" evidence="7">
    <location>
        <begin position="248"/>
        <end position="268"/>
    </location>
</feature>
<reference evidence="9" key="2">
    <citation type="submission" date="2025-09" db="UniProtKB">
        <authorList>
            <consortium name="Ensembl"/>
        </authorList>
    </citation>
    <scope>IDENTIFICATION</scope>
</reference>
<feature type="compositionally biased region" description="Pro residues" evidence="6">
    <location>
        <begin position="137"/>
        <end position="158"/>
    </location>
</feature>
<name>A0A8C5J246_JUNHY</name>
<dbReference type="AlphaFoldDB" id="A0A8C5J246"/>
<dbReference type="InterPro" id="IPR050578">
    <property type="entry name" value="MARVEL-CKLF_proteins"/>
</dbReference>
<evidence type="ECO:0000313" key="9">
    <source>
        <dbReference type="Ensembl" id="ENSJHYP00000011512.1"/>
    </source>
</evidence>
<sequence length="350" mass="36526">MVFIFHEIENQRAGRGIGKSGSRVRRCCLQLSLHSNAPESLPSQGFVTVPAELLGAELPPGRRPALSGLFPRVPLPPACFHGSRSLRPASMAPAPGCPGPAVPPGCGGVSPAAGKPPRLPSASPAPRPGRAGKRRAPPGPASPGAPPPAPPRPVPSHPVPSRSPCRAEGSAVAAMSHGARVIRTGVSSAGPAAPPPVTVASSSAGSDAELMDGGYFRSCAGMLKVAQMITLLIGFISVNNSPWTDYSAYSFFQIVTMCDLVMILFFYIMHIFRVYRKLTCVSWPLAEFLHYLIGTILLLIGSIVAASKSYNITGLVAGATFGFLATILCVISMWSSYKVSCITQSTNASV</sequence>
<feature type="transmembrane region" description="Helical" evidence="7">
    <location>
        <begin position="312"/>
        <end position="334"/>
    </location>
</feature>
<keyword evidence="4 5" id="KW-0472">Membrane</keyword>
<comment type="subcellular location">
    <subcellularLocation>
        <location evidence="1">Membrane</location>
        <topology evidence="1">Multi-pass membrane protein</topology>
    </subcellularLocation>
</comment>
<dbReference type="PANTHER" id="PTHR22776:SF89">
    <property type="entry name" value="CKLF-LIKE MARVEL TRANSMEMBRANE DOMAIN-CONTAINING PROTEIN 7"/>
    <property type="match status" value="1"/>
</dbReference>
<feature type="transmembrane region" description="Helical" evidence="7">
    <location>
        <begin position="288"/>
        <end position="306"/>
    </location>
</feature>
<feature type="transmembrane region" description="Helical" evidence="7">
    <location>
        <begin position="215"/>
        <end position="236"/>
    </location>
</feature>
<dbReference type="PANTHER" id="PTHR22776">
    <property type="entry name" value="MARVEL-CONTAINING POTENTIAL LIPID RAFT-ASSOCIATED PROTEIN"/>
    <property type="match status" value="1"/>
</dbReference>
<dbReference type="Pfam" id="PF01284">
    <property type="entry name" value="MARVEL"/>
    <property type="match status" value="1"/>
</dbReference>
<dbReference type="InterPro" id="IPR008253">
    <property type="entry name" value="Marvel"/>
</dbReference>
<evidence type="ECO:0000256" key="6">
    <source>
        <dbReference type="SAM" id="MobiDB-lite"/>
    </source>
</evidence>
<proteinExistence type="predicted"/>
<dbReference type="Ensembl" id="ENSJHYT00000013912.1">
    <property type="protein sequence ID" value="ENSJHYP00000011512.1"/>
    <property type="gene ID" value="ENSJHYG00000008979.1"/>
</dbReference>
<evidence type="ECO:0000256" key="1">
    <source>
        <dbReference type="ARBA" id="ARBA00004141"/>
    </source>
</evidence>
<organism evidence="9 10">
    <name type="scientific">Junco hyemalis</name>
    <name type="common">Dark-eyed junco</name>
    <dbReference type="NCBI Taxonomy" id="40217"/>
    <lineage>
        <taxon>Eukaryota</taxon>
        <taxon>Metazoa</taxon>
        <taxon>Chordata</taxon>
        <taxon>Craniata</taxon>
        <taxon>Vertebrata</taxon>
        <taxon>Euteleostomi</taxon>
        <taxon>Archelosauria</taxon>
        <taxon>Archosauria</taxon>
        <taxon>Dinosauria</taxon>
        <taxon>Saurischia</taxon>
        <taxon>Theropoda</taxon>
        <taxon>Coelurosauria</taxon>
        <taxon>Aves</taxon>
        <taxon>Neognathae</taxon>
        <taxon>Neoaves</taxon>
        <taxon>Telluraves</taxon>
        <taxon>Australaves</taxon>
        <taxon>Passeriformes</taxon>
        <taxon>Passerellidae</taxon>
        <taxon>Junco</taxon>
    </lineage>
</organism>
<reference evidence="9" key="1">
    <citation type="submission" date="2025-08" db="UniProtKB">
        <authorList>
            <consortium name="Ensembl"/>
        </authorList>
    </citation>
    <scope>IDENTIFICATION</scope>
</reference>
<evidence type="ECO:0000259" key="8">
    <source>
        <dbReference type="PROSITE" id="PS51225"/>
    </source>
</evidence>
<evidence type="ECO:0000256" key="4">
    <source>
        <dbReference type="ARBA" id="ARBA00023136"/>
    </source>
</evidence>
<keyword evidence="2 5" id="KW-0812">Transmembrane</keyword>
<evidence type="ECO:0000256" key="5">
    <source>
        <dbReference type="PROSITE-ProRule" id="PRU00581"/>
    </source>
</evidence>
<dbReference type="OMA" id="EACIVIF"/>
<feature type="region of interest" description="Disordered" evidence="6">
    <location>
        <begin position="108"/>
        <end position="170"/>
    </location>
</feature>
<accession>A0A8C5J246</accession>
<dbReference type="GO" id="GO:0016020">
    <property type="term" value="C:membrane"/>
    <property type="evidence" value="ECO:0007669"/>
    <property type="project" value="UniProtKB-SubCell"/>
</dbReference>